<dbReference type="Gene3D" id="2.20.25.80">
    <property type="entry name" value="WRKY domain"/>
    <property type="match status" value="1"/>
</dbReference>
<evidence type="ECO:0000256" key="4">
    <source>
        <dbReference type="ARBA" id="ARBA00023163"/>
    </source>
</evidence>
<keyword evidence="5" id="KW-0539">Nucleus</keyword>
<reference evidence="7" key="1">
    <citation type="submission" date="2010-04" db="EMBL/GenBank/DDBJ databases">
        <authorList>
            <person name="Reid K.E."/>
            <person name="Liao N."/>
            <person name="Chan S."/>
            <person name="Docking R."/>
            <person name="Taylor G."/>
            <person name="Moore R."/>
            <person name="Mayo M."/>
            <person name="Munro S."/>
            <person name="King J."/>
            <person name="Yanchuk A."/>
            <person name="Holt R."/>
            <person name="Jones S."/>
            <person name="Marra M."/>
            <person name="Ritland C.E."/>
            <person name="Ritland K."/>
            <person name="Bohlmann J."/>
        </authorList>
    </citation>
    <scope>NUCLEOTIDE SEQUENCE</scope>
    <source>
        <tissue evidence="7">Bud</tissue>
    </source>
</reference>
<protein>
    <recommendedName>
        <fullName evidence="6">WRKY domain-containing protein</fullName>
    </recommendedName>
</protein>
<keyword evidence="2" id="KW-0805">Transcription regulation</keyword>
<evidence type="ECO:0000256" key="1">
    <source>
        <dbReference type="ARBA" id="ARBA00004123"/>
    </source>
</evidence>
<keyword evidence="4" id="KW-0804">Transcription</keyword>
<dbReference type="AlphaFoldDB" id="D5AA77"/>
<dbReference type="PANTHER" id="PTHR31221:SF193">
    <property type="entry name" value="WRKY TRANSCRIPTION FACTOR PROTEIN 1-RELATED"/>
    <property type="match status" value="1"/>
</dbReference>
<proteinExistence type="evidence at transcript level"/>
<dbReference type="SUPFAM" id="SSF118290">
    <property type="entry name" value="WRKY DNA-binding domain"/>
    <property type="match status" value="1"/>
</dbReference>
<dbReference type="EMBL" id="BT123105">
    <property type="protein sequence ID" value="ADE76446.1"/>
    <property type="molecule type" value="mRNA"/>
</dbReference>
<dbReference type="GO" id="GO:0003700">
    <property type="term" value="F:DNA-binding transcription factor activity"/>
    <property type="evidence" value="ECO:0007669"/>
    <property type="project" value="InterPro"/>
</dbReference>
<dbReference type="SMART" id="SM00774">
    <property type="entry name" value="WRKY"/>
    <property type="match status" value="1"/>
</dbReference>
<dbReference type="Pfam" id="PF03106">
    <property type="entry name" value="WRKY"/>
    <property type="match status" value="1"/>
</dbReference>
<evidence type="ECO:0000256" key="5">
    <source>
        <dbReference type="ARBA" id="ARBA00023242"/>
    </source>
</evidence>
<sequence length="93" mass="10614">MLWGDPGLLEHTLTGSYYRCSDSNCDVKKTVERGAHDKGIVITSYLGRHNHERQCVIYYIGKPETYQQPTASTILQHISPVCSYVPESFEQHQ</sequence>
<dbReference type="InterPro" id="IPR044810">
    <property type="entry name" value="WRKY_plant"/>
</dbReference>
<evidence type="ECO:0000256" key="2">
    <source>
        <dbReference type="ARBA" id="ARBA00023015"/>
    </source>
</evidence>
<dbReference type="PANTHER" id="PTHR31221">
    <property type="entry name" value="WRKY TRANSCRIPTION FACTOR PROTEIN 1-RELATED"/>
    <property type="match status" value="1"/>
</dbReference>
<dbReference type="PROSITE" id="PS50811">
    <property type="entry name" value="WRKY"/>
    <property type="match status" value="1"/>
</dbReference>
<organism evidence="7">
    <name type="scientific">Picea sitchensis</name>
    <name type="common">Sitka spruce</name>
    <name type="synonym">Pinus sitchensis</name>
    <dbReference type="NCBI Taxonomy" id="3332"/>
    <lineage>
        <taxon>Eukaryota</taxon>
        <taxon>Viridiplantae</taxon>
        <taxon>Streptophyta</taxon>
        <taxon>Embryophyta</taxon>
        <taxon>Tracheophyta</taxon>
        <taxon>Spermatophyta</taxon>
        <taxon>Pinopsida</taxon>
        <taxon>Pinidae</taxon>
        <taxon>Conifers I</taxon>
        <taxon>Pinales</taxon>
        <taxon>Pinaceae</taxon>
        <taxon>Picea</taxon>
    </lineage>
</organism>
<dbReference type="InterPro" id="IPR036576">
    <property type="entry name" value="WRKY_dom_sf"/>
</dbReference>
<dbReference type="GO" id="GO:0043565">
    <property type="term" value="F:sequence-specific DNA binding"/>
    <property type="evidence" value="ECO:0007669"/>
    <property type="project" value="InterPro"/>
</dbReference>
<feature type="domain" description="WRKY" evidence="6">
    <location>
        <begin position="16"/>
        <end position="54"/>
    </location>
</feature>
<keyword evidence="3" id="KW-0238">DNA-binding</keyword>
<evidence type="ECO:0000259" key="6">
    <source>
        <dbReference type="PROSITE" id="PS50811"/>
    </source>
</evidence>
<evidence type="ECO:0000313" key="7">
    <source>
        <dbReference type="EMBL" id="ADE76446.1"/>
    </source>
</evidence>
<name>D5AA77_PICSI</name>
<evidence type="ECO:0000256" key="3">
    <source>
        <dbReference type="ARBA" id="ARBA00023125"/>
    </source>
</evidence>
<dbReference type="InterPro" id="IPR003657">
    <property type="entry name" value="WRKY_dom"/>
</dbReference>
<comment type="subcellular location">
    <subcellularLocation>
        <location evidence="1">Nucleus</location>
    </subcellularLocation>
</comment>
<dbReference type="GO" id="GO:0005634">
    <property type="term" value="C:nucleus"/>
    <property type="evidence" value="ECO:0007669"/>
    <property type="project" value="UniProtKB-SubCell"/>
</dbReference>
<accession>D5AA77</accession>